<organism evidence="2 3">
    <name type="scientific">Hymenobacter koreensis</name>
    <dbReference type="NCBI Taxonomy" id="1084523"/>
    <lineage>
        <taxon>Bacteria</taxon>
        <taxon>Pseudomonadati</taxon>
        <taxon>Bacteroidota</taxon>
        <taxon>Cytophagia</taxon>
        <taxon>Cytophagales</taxon>
        <taxon>Hymenobacteraceae</taxon>
        <taxon>Hymenobacter</taxon>
    </lineage>
</organism>
<sequence>MLRAINVQPSFPIPMHQAFFLVVAGFLAAASTAIPVPTGAEQPTAVKPAAKATPKPGAAVKPQPKTAASPAASKAQAFFRRVNLAPLLRFNPAEGSSAVMNGFYSYEYWRLEFVLLSVKRDAKQPNVYHVRGKSRLKRRVTPFSGTITLTGYAALPKPNLYDLPYQPWRPATVSGTFSFRETSGRRGVFSGQVDMDVAPDRDRQVRSWCCSPDNETRGGGILFEGQWRSGKEQVPVIWKDDLFGLARQILTDFEIGSRDVEINHKYARKGWDTYWENEEWWAESPVARL</sequence>
<name>A0ABP8J4W0_9BACT</name>
<protein>
    <submittedName>
        <fullName evidence="2">Uncharacterized protein</fullName>
    </submittedName>
</protein>
<dbReference type="Proteomes" id="UP001500454">
    <property type="component" value="Unassembled WGS sequence"/>
</dbReference>
<evidence type="ECO:0000256" key="1">
    <source>
        <dbReference type="SAM" id="MobiDB-lite"/>
    </source>
</evidence>
<reference evidence="3" key="1">
    <citation type="journal article" date="2019" name="Int. J. Syst. Evol. Microbiol.">
        <title>The Global Catalogue of Microorganisms (GCM) 10K type strain sequencing project: providing services to taxonomists for standard genome sequencing and annotation.</title>
        <authorList>
            <consortium name="The Broad Institute Genomics Platform"/>
            <consortium name="The Broad Institute Genome Sequencing Center for Infectious Disease"/>
            <person name="Wu L."/>
            <person name="Ma J."/>
        </authorList>
    </citation>
    <scope>NUCLEOTIDE SEQUENCE [LARGE SCALE GENOMIC DNA]</scope>
    <source>
        <strain evidence="3">JCM 17924</strain>
    </source>
</reference>
<dbReference type="EMBL" id="BAABHA010000010">
    <property type="protein sequence ID" value="GAA4385108.1"/>
    <property type="molecule type" value="Genomic_DNA"/>
</dbReference>
<gene>
    <name evidence="2" type="ORF">GCM10023186_28170</name>
</gene>
<proteinExistence type="predicted"/>
<comment type="caution">
    <text evidence="2">The sequence shown here is derived from an EMBL/GenBank/DDBJ whole genome shotgun (WGS) entry which is preliminary data.</text>
</comment>
<accession>A0ABP8J4W0</accession>
<evidence type="ECO:0000313" key="3">
    <source>
        <dbReference type="Proteomes" id="UP001500454"/>
    </source>
</evidence>
<evidence type="ECO:0000313" key="2">
    <source>
        <dbReference type="EMBL" id="GAA4385108.1"/>
    </source>
</evidence>
<feature type="region of interest" description="Disordered" evidence="1">
    <location>
        <begin position="45"/>
        <end position="66"/>
    </location>
</feature>
<keyword evidence="3" id="KW-1185">Reference proteome</keyword>